<feature type="domain" description="RNA polymerase Rpb1" evidence="7">
    <location>
        <begin position="1185"/>
        <end position="1233"/>
    </location>
</feature>
<dbReference type="GeneID" id="40873881"/>
<dbReference type="InterPro" id="IPR007083">
    <property type="entry name" value="RNA_pol_Rpb1_4"/>
</dbReference>
<dbReference type="RefSeq" id="YP_009668376.1">
    <property type="nucleotide sequence ID" value="NC_043787.1"/>
</dbReference>
<reference evidence="9" key="1">
    <citation type="submission" date="2018-03" db="EMBL/GenBank/DDBJ databases">
        <title>Exploring the plastid DNA sequence disparity of liverworts.</title>
        <authorList>
            <person name="Yu Y."/>
            <person name="Liu H."/>
            <person name="Yang J."/>
            <person name="Ma W."/>
            <person name="Pressel S."/>
            <person name="Wu Y."/>
            <person name="Schneider H."/>
        </authorList>
    </citation>
    <scope>NUCLEOTIDE SEQUENCE</scope>
</reference>
<comment type="function">
    <text evidence="6">DNA-dependent RNA polymerase catalyzes the transcription of DNA into RNA using the four ribonucleoside triphosphates as substrates.</text>
</comment>
<evidence type="ECO:0000313" key="9">
    <source>
        <dbReference type="EMBL" id="QCW59152.1"/>
    </source>
</evidence>
<evidence type="ECO:0000256" key="2">
    <source>
        <dbReference type="ARBA" id="ARBA00022640"/>
    </source>
</evidence>
<feature type="domain" description="RNA polymerase Rpb1" evidence="7">
    <location>
        <begin position="172"/>
        <end position="691"/>
    </location>
</feature>
<dbReference type="Gene3D" id="1.10.274.100">
    <property type="entry name" value="RNA polymerase Rpb1, domain 3"/>
    <property type="match status" value="1"/>
</dbReference>
<dbReference type="CDD" id="cd02655">
    <property type="entry name" value="RNAP_beta'_C"/>
    <property type="match status" value="1"/>
</dbReference>
<keyword evidence="4 6" id="KW-0548">Nucleotidyltransferase</keyword>
<name>A0A4Y5P789_CALFD</name>
<dbReference type="Pfam" id="PF04998">
    <property type="entry name" value="RNA_pol_Rpb1_5"/>
    <property type="match status" value="2"/>
</dbReference>
<dbReference type="Gene3D" id="1.10.132.30">
    <property type="match status" value="1"/>
</dbReference>
<dbReference type="GO" id="GO:0006351">
    <property type="term" value="P:DNA-templated transcription"/>
    <property type="evidence" value="ECO:0007669"/>
    <property type="project" value="UniProtKB-UniRule"/>
</dbReference>
<evidence type="ECO:0000256" key="3">
    <source>
        <dbReference type="ARBA" id="ARBA00022679"/>
    </source>
</evidence>
<dbReference type="Pfam" id="PF05000">
    <property type="entry name" value="RNA_pol_Rpb1_4"/>
    <property type="match status" value="1"/>
</dbReference>
<dbReference type="HAMAP" id="MF_01324">
    <property type="entry name" value="RNApol_bact_RpoC2"/>
    <property type="match status" value="1"/>
</dbReference>
<dbReference type="InterPro" id="IPR007081">
    <property type="entry name" value="RNA_pol_Rpb1_5"/>
</dbReference>
<proteinExistence type="inferred from homology"/>
<comment type="subcellular location">
    <subcellularLocation>
        <location evidence="6">Plastid</location>
        <location evidence="6">Chloroplast</location>
    </subcellularLocation>
</comment>
<feature type="domain" description="RNA polymerase Rpb1" evidence="8">
    <location>
        <begin position="93"/>
        <end position="170"/>
    </location>
</feature>
<comment type="catalytic activity">
    <reaction evidence="6">
        <text>RNA(n) + a ribonucleoside 5'-triphosphate = RNA(n+1) + diphosphate</text>
        <dbReference type="Rhea" id="RHEA:21248"/>
        <dbReference type="Rhea" id="RHEA-COMP:14527"/>
        <dbReference type="Rhea" id="RHEA-COMP:17342"/>
        <dbReference type="ChEBI" id="CHEBI:33019"/>
        <dbReference type="ChEBI" id="CHEBI:61557"/>
        <dbReference type="ChEBI" id="CHEBI:140395"/>
        <dbReference type="EC" id="2.7.7.6"/>
    </reaction>
</comment>
<dbReference type="InterPro" id="IPR050254">
    <property type="entry name" value="RNA_pol_beta''_euk"/>
</dbReference>
<evidence type="ECO:0000256" key="4">
    <source>
        <dbReference type="ARBA" id="ARBA00022695"/>
    </source>
</evidence>
<keyword evidence="9" id="KW-0150">Chloroplast</keyword>
<evidence type="ECO:0000256" key="6">
    <source>
        <dbReference type="HAMAP-Rule" id="MF_01324"/>
    </source>
</evidence>
<geneLocation type="chloroplast" evidence="9"/>
<dbReference type="EC" id="2.7.7.6" evidence="6"/>
<evidence type="ECO:0000256" key="5">
    <source>
        <dbReference type="ARBA" id="ARBA00023163"/>
    </source>
</evidence>
<dbReference type="Gene3D" id="1.10.1790.20">
    <property type="match status" value="1"/>
</dbReference>
<evidence type="ECO:0000259" key="7">
    <source>
        <dbReference type="Pfam" id="PF04998"/>
    </source>
</evidence>
<gene>
    <name evidence="6 9" type="primary">rpoC2</name>
</gene>
<dbReference type="InterPro" id="IPR042102">
    <property type="entry name" value="RNA_pol_Rpb1_3_sf"/>
</dbReference>
<comment type="subunit">
    <text evidence="6">In plastids the minimal PEP RNA polymerase catalytic core is composed of four subunits: alpha, beta, beta', and beta''. When a (nuclear-encoded) sigma factor is associated with the core the holoenzyme is formed, which can initiate transcription.</text>
</comment>
<evidence type="ECO:0000256" key="1">
    <source>
        <dbReference type="ARBA" id="ARBA00022478"/>
    </source>
</evidence>
<organism evidence="9">
    <name type="scientific">Calypogeia fissa</name>
    <name type="common">Common pouchwort</name>
    <name type="synonym">Mnium fissum</name>
    <dbReference type="NCBI Taxonomy" id="362796"/>
    <lineage>
        <taxon>Eukaryota</taxon>
        <taxon>Viridiplantae</taxon>
        <taxon>Streptophyta</taxon>
        <taxon>Embryophyta</taxon>
        <taxon>Marchantiophyta</taxon>
        <taxon>Jungermanniopsida</taxon>
        <taxon>Jungermanniidae</taxon>
        <taxon>Jungermanniales</taxon>
        <taxon>Jungermanniineae</taxon>
        <taxon>Calypogeiaceae</taxon>
        <taxon>Calypogeia</taxon>
    </lineage>
</organism>
<keyword evidence="5 6" id="KW-0804">Transcription</keyword>
<dbReference type="Gene3D" id="1.10.150.390">
    <property type="match status" value="1"/>
</dbReference>
<dbReference type="GO" id="GO:0000428">
    <property type="term" value="C:DNA-directed RNA polymerase complex"/>
    <property type="evidence" value="ECO:0007669"/>
    <property type="project" value="UniProtKB-KW"/>
</dbReference>
<protein>
    <recommendedName>
        <fullName evidence="6">DNA-directed RNA polymerase subunit beta''</fullName>
        <ecNumber evidence="6">2.7.7.6</ecNumber>
    </recommendedName>
    <alternativeName>
        <fullName evidence="6">PEP</fullName>
    </alternativeName>
    <alternativeName>
        <fullName evidence="6">Plastid-encoded RNA polymerase subunit beta''</fullName>
        <shortName evidence="6">RNA polymerase subunit beta''</shortName>
    </alternativeName>
</protein>
<dbReference type="InterPro" id="IPR038120">
    <property type="entry name" value="Rpb1_funnel_sf"/>
</dbReference>
<dbReference type="GO" id="GO:0003899">
    <property type="term" value="F:DNA-directed RNA polymerase activity"/>
    <property type="evidence" value="ECO:0007669"/>
    <property type="project" value="UniProtKB-UniRule"/>
</dbReference>
<dbReference type="PANTHER" id="PTHR34995:SF1">
    <property type="entry name" value="DNA-DIRECTED RNA POLYMERASE SUBUNIT BETA"/>
    <property type="match status" value="1"/>
</dbReference>
<keyword evidence="1 6" id="KW-0240">DNA-directed RNA polymerase</keyword>
<comment type="similarity">
    <text evidence="6">Belongs to the RNA polymerase beta' chain family. RpoC2 subfamily.</text>
</comment>
<keyword evidence="2 9" id="KW-0934">Plastid</keyword>
<evidence type="ECO:0000259" key="8">
    <source>
        <dbReference type="Pfam" id="PF05000"/>
    </source>
</evidence>
<keyword evidence="3 6" id="KW-0808">Transferase</keyword>
<comment type="caution">
    <text evidence="6">Lacks conserved residue(s) required for the propagation of feature annotation.</text>
</comment>
<dbReference type="SUPFAM" id="SSF64484">
    <property type="entry name" value="beta and beta-prime subunits of DNA dependent RNA-polymerase"/>
    <property type="match status" value="1"/>
</dbReference>
<dbReference type="GO" id="GO:0003677">
    <property type="term" value="F:DNA binding"/>
    <property type="evidence" value="ECO:0007669"/>
    <property type="project" value="UniProtKB-UniRule"/>
</dbReference>
<dbReference type="GO" id="GO:0009507">
    <property type="term" value="C:chloroplast"/>
    <property type="evidence" value="ECO:0007669"/>
    <property type="project" value="UniProtKB-SubCell"/>
</dbReference>
<dbReference type="EMBL" id="MH064514">
    <property type="protein sequence ID" value="QCW59152.1"/>
    <property type="molecule type" value="Genomic_DNA"/>
</dbReference>
<dbReference type="PANTHER" id="PTHR34995">
    <property type="entry name" value="DNA-DIRECTED RNA POLYMERASE SUBUNIT BETA"/>
    <property type="match status" value="1"/>
</dbReference>
<sequence length="1401" mass="160554">MAEPVDLIFYNKVMDRIGIKQLISRLVSHFGINYTTHVLDQSKTLGFQYATLGAISLGIDDLLTAPSKSWLIKDAEQYTDLSERHYNYGNLHAVEKLRQLIETWYATSEYLKQEMNPNFGTTDPSNPVHMMSFSGARGSISQVHQLVGMRGLMSDPQGQIIDLPIQSNFREGLSLTEYIISCYGARKGVVDTAIRTSDAGYLTRRLVEVVQRIVVRKIDCGSIYGILISNFPVKKKNFQQKLIGRVLSETIYMNNRCFATRNQDIGASLANKLTDSKTEAIHLRSPLTCKSMLWVRQSCYGWSPANGNLVEIGEAVGIIAGQSIGEPGTQLTLRTFHTGGVFTGDIAEHVRTPFNGIIEFDDNFIYPTRTRHGHPAWTCQTALFLSVRSKNGVHNITIPSKSLLLVQNNQYVESKQVIAEIRAKILPFKEKIQKYIYSDLEGEMYWNKKVGHASEYIHSNIHPILKTSHIWILSGKSFNEDGKVPISFYENQDKIDSKIFIAKEEKTLGFPENRNQINTCILNSWIFRKNKIFTESKLTDTIFNNLNNSVNCNILLLGYNVVKKDKNFFLQKGHTTPFILEIRKNGILRNNDVFAVSDPPKYKLEGPGILKYGTIRVSSINKNYFGEARTKFSQPRYTIVKRGSFFHIPEKAYVSTKNLSFLLVKNNEFVRAGTLITSTIMSDISGLIKIRKELNNNYEVKILPGTIYYPEKKYDISKQISILIPPGKKIFTKFQCKCWSYLQWVIPFKQKPFAFIRPATKYNVPAGSGKTNFLNLLRRNPNLRIKSVSYLFHRDGQQIDLVNKKHIQLLRTCLIVQWKEKYFLGKAHISFLKIKTRDKFRNFVQINLINYFIMLKDEPAKTLSIPYVMKRNHYNDFFSLYKNRLLNEYQGIIRISASEHSKIKFFTILSPVNLVSISKIKNSKKFIIKRNVNQYVSNKFFDFQEYQKDFNYSDLVTEVNINRDKSIKNSLRIRSSSKLGLIGNFQNIINSFESFYFVGNKIEVNDSYMVRDDANTCENSKWYLVDEYNKISKFTFGININPKLFKLPSPLLSLLGGGIQKFNLGKFLFENFPISGESENSPAGQIIGIYNNFFIIRLAQPYLATRRALIHNNYGELVKEGDTLITLIYERLKSGDIIQGLPKVEQLLEARPINLVSINLENSFEDWNNDIKKFIGNIWGFFLSTKMSMEQAQIILVDQIQKVYQSQGVHVSNKHIEIIVRQMTSKVTTLEEGPINIFLPGEPIESSRARRMNRVLEEAIPYEPILLGITKASLSTESFISEASFQETTRVLAKAALKGRIDWLKGLKENVILGGIIPAGTGSREVIWQITLEKEKEIFFGKNNTCFNRKMRNIFLYQNGFFIFPAMGTIHNILEGAISENNTNILSIRNNKFQKNLLKCY</sequence>
<dbReference type="InterPro" id="IPR012756">
    <property type="entry name" value="DNA-dir_RpoC2_beta_pp"/>
</dbReference>
<accession>A0A4Y5P789</accession>
<dbReference type="NCBIfam" id="TIGR02388">
    <property type="entry name" value="rpoC2_cyan"/>
    <property type="match status" value="1"/>
</dbReference>